<dbReference type="Proteomes" id="UP001476247">
    <property type="component" value="Unassembled WGS sequence"/>
</dbReference>
<evidence type="ECO:0000256" key="1">
    <source>
        <dbReference type="SAM" id="MobiDB-lite"/>
    </source>
</evidence>
<reference evidence="2 3" key="1">
    <citation type="submission" date="2024-04" db="EMBL/GenBank/DDBJ databases">
        <title>genome sequences of Mucor flavus KT1a and Helicostylum pulchrum KT1b strains isolation_sourced from the surface of a dry-aged beef.</title>
        <authorList>
            <person name="Toyotome T."/>
            <person name="Hosono M."/>
            <person name="Torimaru M."/>
            <person name="Fukuda K."/>
            <person name="Mikami N."/>
        </authorList>
    </citation>
    <scope>NUCLEOTIDE SEQUENCE [LARGE SCALE GENOMIC DNA]</scope>
    <source>
        <strain evidence="2 3">KT1b</strain>
    </source>
</reference>
<evidence type="ECO:0008006" key="4">
    <source>
        <dbReference type="Google" id="ProtNLM"/>
    </source>
</evidence>
<sequence>MNYLFYFYEAIQDDEKDTVPETQEPYYVQCQWFNETLDLDQETTENPDYCLLTVTDLANYWQITITRDMLIEKFPPSNCLIHKFRNKVLRLSLQGSQWIHGHQIQWAIVIKNDDQIEMKLRVHYFDSIYGIAGSVNMDKLSDERKSELNKAWYKNSAIASRKSNETEEALNIRHKDIQDINQKLRDALESLKKESIESRLTLFSNFSKVLNAKKERIVELACQVDYLNKRKREDNDEDNDDTRSRKKISSAQIEESFPQVVEPIQQSQTNLIKQEELSQSQFSQSSQSSHIPKNIINLSMSDSEEEYNDEEEEEEDEFEALFNKSKTKKFDF</sequence>
<proteinExistence type="predicted"/>
<name>A0ABP9XPF7_9FUNG</name>
<evidence type="ECO:0000313" key="3">
    <source>
        <dbReference type="Proteomes" id="UP001476247"/>
    </source>
</evidence>
<gene>
    <name evidence="2" type="ORF">HPULCUR_002059</name>
</gene>
<feature type="compositionally biased region" description="Low complexity" evidence="1">
    <location>
        <begin position="278"/>
        <end position="289"/>
    </location>
</feature>
<feature type="region of interest" description="Disordered" evidence="1">
    <location>
        <begin position="232"/>
        <end position="320"/>
    </location>
</feature>
<feature type="compositionally biased region" description="Acidic residues" evidence="1">
    <location>
        <begin position="302"/>
        <end position="319"/>
    </location>
</feature>
<comment type="caution">
    <text evidence="2">The sequence shown here is derived from an EMBL/GenBank/DDBJ whole genome shotgun (WGS) entry which is preliminary data.</text>
</comment>
<keyword evidence="3" id="KW-1185">Reference proteome</keyword>
<dbReference type="EMBL" id="BAABUJ010000006">
    <property type="protein sequence ID" value="GAA5796684.1"/>
    <property type="molecule type" value="Genomic_DNA"/>
</dbReference>
<organism evidence="2 3">
    <name type="scientific">Helicostylum pulchrum</name>
    <dbReference type="NCBI Taxonomy" id="562976"/>
    <lineage>
        <taxon>Eukaryota</taxon>
        <taxon>Fungi</taxon>
        <taxon>Fungi incertae sedis</taxon>
        <taxon>Mucoromycota</taxon>
        <taxon>Mucoromycotina</taxon>
        <taxon>Mucoromycetes</taxon>
        <taxon>Mucorales</taxon>
        <taxon>Mucorineae</taxon>
        <taxon>Mucoraceae</taxon>
        <taxon>Helicostylum</taxon>
    </lineage>
</organism>
<evidence type="ECO:0000313" key="2">
    <source>
        <dbReference type="EMBL" id="GAA5796684.1"/>
    </source>
</evidence>
<protein>
    <recommendedName>
        <fullName evidence="4">XRCC4</fullName>
    </recommendedName>
</protein>
<accession>A0ABP9XPF7</accession>